<dbReference type="RefSeq" id="WP_285149644.1">
    <property type="nucleotide sequence ID" value="NZ_JASSOM010000003.1"/>
</dbReference>
<evidence type="ECO:0000313" key="2">
    <source>
        <dbReference type="EMBL" id="MDK9361893.1"/>
    </source>
</evidence>
<name>A0AAP4FQU8_9ENTR</name>
<dbReference type="AlphaFoldDB" id="A0AAP4FQU8"/>
<proteinExistence type="predicted"/>
<evidence type="ECO:0000259" key="1">
    <source>
        <dbReference type="Pfam" id="PF15977"/>
    </source>
</evidence>
<gene>
    <name evidence="2" type="ORF">QQF32_01530</name>
</gene>
<keyword evidence="3" id="KW-1185">Reference proteome</keyword>
<sequence length="204" mass="23645">MKMKPQSHIQSLINSLSNKNNIVIEKDKRTFSFERLTVSVCFILHKGNIAAFRPDDQLLMRYASAPIIIGINEFIDFNHQFIIQANGEIAYELIPLEEVMKRVESLNLWENLSYILMYNMKLMVNDHSKAVGRGTYEIIRSSIIELMVQTDDIKTKINACDYIQSRTNISRSRIMSILKDLKEGGYIDIEKGRLININQLPLKY</sequence>
<accession>A0AAP4FQU8</accession>
<evidence type="ECO:0000313" key="3">
    <source>
        <dbReference type="Proteomes" id="UP001223214"/>
    </source>
</evidence>
<reference evidence="2 3" key="1">
    <citation type="submission" date="2023-06" db="EMBL/GenBank/DDBJ databases">
        <title>Identification and characterization of antibiotic-resistant Gram-negative bacteria.</title>
        <authorList>
            <person name="Cho G.-S."/>
            <person name="Lee J."/>
            <person name="Tai E."/>
            <person name="Jeong S."/>
            <person name="Kim I."/>
            <person name="Kim B.-E."/>
            <person name="Jeong M.-I."/>
            <person name="Oh K.-K."/>
            <person name="Franz C.M.A.P."/>
        </authorList>
    </citation>
    <scope>NUCLEOTIDE SEQUENCE [LARGE SCALE GENOMIC DNA]</scope>
    <source>
        <strain evidence="2 3">V106_12</strain>
    </source>
</reference>
<organism evidence="2 3">
    <name type="scientific">Lelliottia wanjuensis</name>
    <dbReference type="NCBI Taxonomy" id="3050585"/>
    <lineage>
        <taxon>Bacteria</taxon>
        <taxon>Pseudomonadati</taxon>
        <taxon>Pseudomonadota</taxon>
        <taxon>Gammaproteobacteria</taxon>
        <taxon>Enterobacterales</taxon>
        <taxon>Enterobacteriaceae</taxon>
        <taxon>Lelliottia</taxon>
    </lineage>
</organism>
<dbReference type="EMBL" id="JASSOM010000003">
    <property type="protein sequence ID" value="MDK9361893.1"/>
    <property type="molecule type" value="Genomic_DNA"/>
</dbReference>
<comment type="caution">
    <text evidence="2">The sequence shown here is derived from an EMBL/GenBank/DDBJ whole genome shotgun (WGS) entry which is preliminary data.</text>
</comment>
<dbReference type="Proteomes" id="UP001223214">
    <property type="component" value="Unassembled WGS sequence"/>
</dbReference>
<dbReference type="InterPro" id="IPR041687">
    <property type="entry name" value="HTH_46"/>
</dbReference>
<dbReference type="Pfam" id="PF15977">
    <property type="entry name" value="HTH_46"/>
    <property type="match status" value="1"/>
</dbReference>
<feature type="domain" description="IprA winged helix-turn-helix" evidence="1">
    <location>
        <begin position="135"/>
        <end position="201"/>
    </location>
</feature>
<protein>
    <submittedName>
        <fullName evidence="2">Helix-turn-helix domain-containing protein</fullName>
    </submittedName>
</protein>